<dbReference type="PANTHER" id="PTHR30572">
    <property type="entry name" value="MEMBRANE COMPONENT OF TRANSPORTER-RELATED"/>
    <property type="match status" value="1"/>
</dbReference>
<evidence type="ECO:0000256" key="3">
    <source>
        <dbReference type="ARBA" id="ARBA00022692"/>
    </source>
</evidence>
<feature type="transmembrane region" description="Helical" evidence="7">
    <location>
        <begin position="316"/>
        <end position="338"/>
    </location>
</feature>
<organism evidence="10">
    <name type="scientific">uncultured Adhaeribacter sp</name>
    <dbReference type="NCBI Taxonomy" id="448109"/>
    <lineage>
        <taxon>Bacteria</taxon>
        <taxon>Pseudomonadati</taxon>
        <taxon>Bacteroidota</taxon>
        <taxon>Cytophagia</taxon>
        <taxon>Cytophagales</taxon>
        <taxon>Hymenobacteraceae</taxon>
        <taxon>Adhaeribacter</taxon>
        <taxon>environmental samples</taxon>
    </lineage>
</organism>
<name>A0A6J4HK42_9BACT</name>
<proteinExistence type="inferred from homology"/>
<dbReference type="Pfam" id="PF12704">
    <property type="entry name" value="MacB_PCD"/>
    <property type="match status" value="1"/>
</dbReference>
<gene>
    <name evidence="10" type="ORF">AVDCRST_MAG95-782</name>
</gene>
<dbReference type="InterPro" id="IPR050250">
    <property type="entry name" value="Macrolide_Exporter_MacB"/>
</dbReference>
<evidence type="ECO:0000256" key="4">
    <source>
        <dbReference type="ARBA" id="ARBA00022989"/>
    </source>
</evidence>
<accession>A0A6J4HK42</accession>
<dbReference type="GO" id="GO:0005886">
    <property type="term" value="C:plasma membrane"/>
    <property type="evidence" value="ECO:0007669"/>
    <property type="project" value="UniProtKB-SubCell"/>
</dbReference>
<evidence type="ECO:0000259" key="9">
    <source>
        <dbReference type="Pfam" id="PF12704"/>
    </source>
</evidence>
<feature type="transmembrane region" description="Helical" evidence="7">
    <location>
        <begin position="359"/>
        <end position="392"/>
    </location>
</feature>
<reference evidence="10" key="1">
    <citation type="submission" date="2020-02" db="EMBL/GenBank/DDBJ databases">
        <authorList>
            <person name="Meier V. D."/>
        </authorList>
    </citation>
    <scope>NUCLEOTIDE SEQUENCE</scope>
    <source>
        <strain evidence="10">AVDCRST_MAG95</strain>
    </source>
</reference>
<keyword evidence="5 7" id="KW-0472">Membrane</keyword>
<dbReference type="GO" id="GO:0022857">
    <property type="term" value="F:transmembrane transporter activity"/>
    <property type="evidence" value="ECO:0007669"/>
    <property type="project" value="TreeGrafter"/>
</dbReference>
<feature type="transmembrane region" description="Helical" evidence="7">
    <location>
        <begin position="404"/>
        <end position="429"/>
    </location>
</feature>
<evidence type="ECO:0000256" key="7">
    <source>
        <dbReference type="SAM" id="Phobius"/>
    </source>
</evidence>
<evidence type="ECO:0000313" key="10">
    <source>
        <dbReference type="EMBL" id="CAA9226195.1"/>
    </source>
</evidence>
<dbReference type="InterPro" id="IPR003838">
    <property type="entry name" value="ABC3_permease_C"/>
</dbReference>
<evidence type="ECO:0000259" key="8">
    <source>
        <dbReference type="Pfam" id="PF02687"/>
    </source>
</evidence>
<feature type="domain" description="MacB-like periplasmic core" evidence="9">
    <location>
        <begin position="47"/>
        <end position="248"/>
    </location>
</feature>
<dbReference type="InterPro" id="IPR025857">
    <property type="entry name" value="MacB_PCD"/>
</dbReference>
<sequence length="438" mass="48472">MGLPQILVFFEKLLILHIFARQMIYIRLVLESFRFAGQALRSNLLRTILSLLGVTIGIFAIISVFTIVDSLERSIRSSMNFLGNNVIYVQKFPWSFGGDEYPWWKYFQRPAITVREFRLLERRLENAQGVAIFWDSNNNTLKYRNNSVSDIGLMGVSYAYNVVSDVPVQEGRYFTLQEMEAARNVVVVGSTVAENLFRNASPLGKDIKIRGLKFTIIGVMEKQGENMLGAPTNDKNAIMPYGAFSKIYSIGRGGMEPTLAVKGRETDPGLQELEYELKGVMRNIRGTKPRDDDNFALNRPEMVAEAISGLFKVIGVAGWVIGGFSILVGGFGIANIMFVSVKERTNIIGIQKSLGAKNYFILFQFLFESIFLSLIGGGVGIFIVFLITIIPQDALKLLLSLSNITLGLGVSVVIGVLSGIIPAVLASNLDPVVAIRSK</sequence>
<dbReference type="EMBL" id="CADCTJ010000244">
    <property type="protein sequence ID" value="CAA9226195.1"/>
    <property type="molecule type" value="Genomic_DNA"/>
</dbReference>
<dbReference type="PANTHER" id="PTHR30572:SF4">
    <property type="entry name" value="ABC TRANSPORTER PERMEASE YTRF"/>
    <property type="match status" value="1"/>
</dbReference>
<dbReference type="AlphaFoldDB" id="A0A6J4HK42"/>
<feature type="domain" description="ABC3 transporter permease C-terminal" evidence="8">
    <location>
        <begin position="320"/>
        <end position="431"/>
    </location>
</feature>
<feature type="transmembrane region" description="Helical" evidence="7">
    <location>
        <begin position="47"/>
        <end position="68"/>
    </location>
</feature>
<protein>
    <submittedName>
        <fullName evidence="10">ABC-type antimicrobial peptide transport system, permease component</fullName>
    </submittedName>
</protein>
<keyword evidence="2" id="KW-1003">Cell membrane</keyword>
<evidence type="ECO:0000256" key="6">
    <source>
        <dbReference type="ARBA" id="ARBA00038076"/>
    </source>
</evidence>
<comment type="subcellular location">
    <subcellularLocation>
        <location evidence="1">Cell membrane</location>
        <topology evidence="1">Multi-pass membrane protein</topology>
    </subcellularLocation>
</comment>
<keyword evidence="3 7" id="KW-0812">Transmembrane</keyword>
<keyword evidence="4 7" id="KW-1133">Transmembrane helix</keyword>
<evidence type="ECO:0000256" key="5">
    <source>
        <dbReference type="ARBA" id="ARBA00023136"/>
    </source>
</evidence>
<comment type="similarity">
    <text evidence="6">Belongs to the ABC-4 integral membrane protein family.</text>
</comment>
<evidence type="ECO:0000256" key="2">
    <source>
        <dbReference type="ARBA" id="ARBA00022475"/>
    </source>
</evidence>
<dbReference type="Pfam" id="PF02687">
    <property type="entry name" value="FtsX"/>
    <property type="match status" value="1"/>
</dbReference>
<evidence type="ECO:0000256" key="1">
    <source>
        <dbReference type="ARBA" id="ARBA00004651"/>
    </source>
</evidence>